<name>A0A0L0GD03_9EUKA</name>
<keyword evidence="2" id="KW-0479">Metal-binding</keyword>
<accession>A0A0L0GD03</accession>
<comment type="similarity">
    <text evidence="1 3">Belongs to the pirin family.</text>
</comment>
<dbReference type="Proteomes" id="UP000054560">
    <property type="component" value="Unassembled WGS sequence"/>
</dbReference>
<dbReference type="EMBL" id="KQ241631">
    <property type="protein sequence ID" value="KNC86895.1"/>
    <property type="molecule type" value="Genomic_DNA"/>
</dbReference>
<dbReference type="PIRSF" id="PIRSF006232">
    <property type="entry name" value="Pirin"/>
    <property type="match status" value="1"/>
</dbReference>
<dbReference type="eggNOG" id="ENOG502QQ5A">
    <property type="taxonomic scope" value="Eukaryota"/>
</dbReference>
<evidence type="ECO:0000256" key="1">
    <source>
        <dbReference type="ARBA" id="ARBA00008416"/>
    </source>
</evidence>
<feature type="binding site" evidence="2">
    <location>
        <position position="74"/>
    </location>
    <ligand>
        <name>Fe cation</name>
        <dbReference type="ChEBI" id="CHEBI:24875"/>
    </ligand>
</feature>
<dbReference type="STRING" id="667725.A0A0L0GD03"/>
<dbReference type="OrthoDB" id="198735at2759"/>
<dbReference type="InterPro" id="IPR012093">
    <property type="entry name" value="Pirin"/>
</dbReference>
<feature type="binding site" evidence="2">
    <location>
        <position position="118"/>
    </location>
    <ligand>
        <name>Fe cation</name>
        <dbReference type="ChEBI" id="CHEBI:24875"/>
    </ligand>
</feature>
<feature type="binding site" evidence="2">
    <location>
        <position position="120"/>
    </location>
    <ligand>
        <name>Fe cation</name>
        <dbReference type="ChEBI" id="CHEBI:24875"/>
    </ligand>
</feature>
<dbReference type="CDD" id="cd02909">
    <property type="entry name" value="cupin_pirin_N"/>
    <property type="match status" value="1"/>
</dbReference>
<dbReference type="GO" id="GO:0005634">
    <property type="term" value="C:nucleus"/>
    <property type="evidence" value="ECO:0007669"/>
    <property type="project" value="TreeGrafter"/>
</dbReference>
<dbReference type="RefSeq" id="XP_014160797.1">
    <property type="nucleotide sequence ID" value="XM_014305322.1"/>
</dbReference>
<evidence type="ECO:0000256" key="2">
    <source>
        <dbReference type="PIRSR" id="PIRSR006232-1"/>
    </source>
</evidence>
<comment type="cofactor">
    <cofactor evidence="2">
        <name>Fe cation</name>
        <dbReference type="ChEBI" id="CHEBI:24875"/>
    </cofactor>
    <text evidence="2">Binds 1 Fe cation per subunit.</text>
</comment>
<dbReference type="PANTHER" id="PTHR13903">
    <property type="entry name" value="PIRIN-RELATED"/>
    <property type="match status" value="1"/>
</dbReference>
<dbReference type="PANTHER" id="PTHR13903:SF8">
    <property type="entry name" value="PIRIN"/>
    <property type="match status" value="1"/>
</dbReference>
<dbReference type="Pfam" id="PF02678">
    <property type="entry name" value="Pirin"/>
    <property type="match status" value="1"/>
</dbReference>
<evidence type="ECO:0000256" key="3">
    <source>
        <dbReference type="RuleBase" id="RU003457"/>
    </source>
</evidence>
<dbReference type="InterPro" id="IPR011051">
    <property type="entry name" value="RmlC_Cupin_sf"/>
</dbReference>
<dbReference type="InterPro" id="IPR014710">
    <property type="entry name" value="RmlC-like_jellyroll"/>
</dbReference>
<protein>
    <recommendedName>
        <fullName evidence="4">Pirin N-terminal domain-containing protein</fullName>
    </recommendedName>
</protein>
<proteinExistence type="inferred from homology"/>
<feature type="binding site" evidence="2">
    <location>
        <position position="76"/>
    </location>
    <ligand>
        <name>Fe cation</name>
        <dbReference type="ChEBI" id="CHEBI:24875"/>
    </ligand>
</feature>
<feature type="domain" description="Pirin N-terminal" evidence="4">
    <location>
        <begin position="40"/>
        <end position="135"/>
    </location>
</feature>
<dbReference type="InterPro" id="IPR003829">
    <property type="entry name" value="Pirin_N_dom"/>
</dbReference>
<dbReference type="Gene3D" id="2.60.120.10">
    <property type="entry name" value="Jelly Rolls"/>
    <property type="match status" value="2"/>
</dbReference>
<dbReference type="AlphaFoldDB" id="A0A0L0GD03"/>
<dbReference type="GeneID" id="25901494"/>
<dbReference type="SUPFAM" id="SSF51182">
    <property type="entry name" value="RmlC-like cupins"/>
    <property type="match status" value="1"/>
</dbReference>
<evidence type="ECO:0000313" key="6">
    <source>
        <dbReference type="Proteomes" id="UP000054560"/>
    </source>
</evidence>
<sequence>MWCIVDLTIHTIPSFILPQILSRSVVQSVLSVEQAEGAGARVRRSIGGRQLRNFDPFLMLDEFKVKAPNGFPTHPHWGFETVTYMLQGAVSHEDFAGHQGVIYPGDLQWMTAGRGIMHSEKPYGTGESAGLQLWVNLAKEYRMVKPACQIWISICWYELRSKDISKVEKDGVHIAVIAGKAMDVESVVYTRTPTMYLDVTMQPGSSYSQAIPSDIAYV</sequence>
<organism evidence="5 6">
    <name type="scientific">Sphaeroforma arctica JP610</name>
    <dbReference type="NCBI Taxonomy" id="667725"/>
    <lineage>
        <taxon>Eukaryota</taxon>
        <taxon>Ichthyosporea</taxon>
        <taxon>Ichthyophonida</taxon>
        <taxon>Sphaeroforma</taxon>
    </lineage>
</organism>
<keyword evidence="2" id="KW-0408">Iron</keyword>
<dbReference type="GO" id="GO:0046872">
    <property type="term" value="F:metal ion binding"/>
    <property type="evidence" value="ECO:0007669"/>
    <property type="project" value="UniProtKB-KW"/>
</dbReference>
<evidence type="ECO:0000313" key="5">
    <source>
        <dbReference type="EMBL" id="KNC86895.1"/>
    </source>
</evidence>
<gene>
    <name evidence="5" type="ORF">SARC_00990</name>
</gene>
<evidence type="ECO:0000259" key="4">
    <source>
        <dbReference type="Pfam" id="PF02678"/>
    </source>
</evidence>
<keyword evidence="6" id="KW-1185">Reference proteome</keyword>
<dbReference type="GO" id="GO:0008127">
    <property type="term" value="F:quercetin 2,3-dioxygenase activity"/>
    <property type="evidence" value="ECO:0007669"/>
    <property type="project" value="TreeGrafter"/>
</dbReference>
<reference evidence="5 6" key="1">
    <citation type="submission" date="2011-02" db="EMBL/GenBank/DDBJ databases">
        <title>The Genome Sequence of Sphaeroforma arctica JP610.</title>
        <authorList>
            <consortium name="The Broad Institute Genome Sequencing Platform"/>
            <person name="Russ C."/>
            <person name="Cuomo C."/>
            <person name="Young S.K."/>
            <person name="Zeng Q."/>
            <person name="Gargeya S."/>
            <person name="Alvarado L."/>
            <person name="Berlin A."/>
            <person name="Chapman S.B."/>
            <person name="Chen Z."/>
            <person name="Freedman E."/>
            <person name="Gellesch M."/>
            <person name="Goldberg J."/>
            <person name="Griggs A."/>
            <person name="Gujja S."/>
            <person name="Heilman E."/>
            <person name="Heiman D."/>
            <person name="Howarth C."/>
            <person name="Mehta T."/>
            <person name="Neiman D."/>
            <person name="Pearson M."/>
            <person name="Roberts A."/>
            <person name="Saif S."/>
            <person name="Shea T."/>
            <person name="Shenoy N."/>
            <person name="Sisk P."/>
            <person name="Stolte C."/>
            <person name="Sykes S."/>
            <person name="White J."/>
            <person name="Yandava C."/>
            <person name="Burger G."/>
            <person name="Gray M.W."/>
            <person name="Holland P.W.H."/>
            <person name="King N."/>
            <person name="Lang F.B.F."/>
            <person name="Roger A.J."/>
            <person name="Ruiz-Trillo I."/>
            <person name="Haas B."/>
            <person name="Nusbaum C."/>
            <person name="Birren B."/>
        </authorList>
    </citation>
    <scope>NUCLEOTIDE SEQUENCE [LARGE SCALE GENOMIC DNA]</scope>
    <source>
        <strain evidence="5 6">JP610</strain>
    </source>
</reference>